<dbReference type="GO" id="GO:0072546">
    <property type="term" value="C:EMC complex"/>
    <property type="evidence" value="ECO:0007669"/>
    <property type="project" value="TreeGrafter"/>
</dbReference>
<evidence type="ECO:0000256" key="6">
    <source>
        <dbReference type="SAM" id="MobiDB-lite"/>
    </source>
</evidence>
<comment type="subcellular location">
    <subcellularLocation>
        <location evidence="1">Membrane</location>
        <topology evidence="1">Single-pass membrane protein</topology>
    </subcellularLocation>
</comment>
<evidence type="ECO:0000256" key="3">
    <source>
        <dbReference type="ARBA" id="ARBA00022729"/>
    </source>
</evidence>
<dbReference type="STRING" id="658429.L8FL90"/>
<dbReference type="PANTHER" id="PTHR13605">
    <property type="entry name" value="ER MEMBRANE PROTEIN COMPLEX SUBUNIT 7"/>
    <property type="match status" value="1"/>
</dbReference>
<evidence type="ECO:0000256" key="2">
    <source>
        <dbReference type="ARBA" id="ARBA00022692"/>
    </source>
</evidence>
<evidence type="ECO:0000259" key="7">
    <source>
        <dbReference type="Pfam" id="PF09430"/>
    </source>
</evidence>
<dbReference type="VEuPathDB" id="FungiDB:GMDG_00011"/>
<dbReference type="Proteomes" id="UP000011064">
    <property type="component" value="Unassembled WGS sequence"/>
</dbReference>
<keyword evidence="9" id="KW-1185">Reference proteome</keyword>
<feature type="region of interest" description="Disordered" evidence="6">
    <location>
        <begin position="11"/>
        <end position="62"/>
    </location>
</feature>
<dbReference type="InParanoid" id="L8FL90"/>
<organism evidence="8 9">
    <name type="scientific">Pseudogymnoascus destructans (strain ATCC MYA-4855 / 20631-21)</name>
    <name type="common">Bat white-nose syndrome fungus</name>
    <name type="synonym">Geomyces destructans</name>
    <dbReference type="NCBI Taxonomy" id="658429"/>
    <lineage>
        <taxon>Eukaryota</taxon>
        <taxon>Fungi</taxon>
        <taxon>Dikarya</taxon>
        <taxon>Ascomycota</taxon>
        <taxon>Pezizomycotina</taxon>
        <taxon>Leotiomycetes</taxon>
        <taxon>Thelebolales</taxon>
        <taxon>Thelebolaceae</taxon>
        <taxon>Pseudogymnoascus</taxon>
    </lineage>
</organism>
<dbReference type="Pfam" id="PF09430">
    <property type="entry name" value="EMC7_beta-sandw"/>
    <property type="match status" value="1"/>
</dbReference>
<dbReference type="AlphaFoldDB" id="L8FL90"/>
<sequence>MWLVELSSSHINLTPSNSPSTHPHPRIPIHASPSTHPHHLPPHPSPSRKCTSSSPSSPSSPSALALHLRVLLPPTPSLLTPSLLPPSTTASLTTQGHVYTAPLGASSTFDFRNVSAGSYLLDVVGSTHVFAPLRVDITKGDGEGSEVVKAWGTWRGNEWENKGEVVEVGVWGREGRVVEVKAVGVKQYLTERTGFSPLSILKNPMILMAGVAMLMMFGMPKLMENMDPETRAEFEERQKSSPMNGLLNGQAAQGGAASFDAAAWLAGAPSKKQGVEKGVTR</sequence>
<dbReference type="InterPro" id="IPR019008">
    <property type="entry name" value="Beta_sandwich_EMC7"/>
</dbReference>
<evidence type="ECO:0000256" key="1">
    <source>
        <dbReference type="ARBA" id="ARBA00004167"/>
    </source>
</evidence>
<evidence type="ECO:0000313" key="9">
    <source>
        <dbReference type="Proteomes" id="UP000011064"/>
    </source>
</evidence>
<reference evidence="9" key="1">
    <citation type="submission" date="2010-09" db="EMBL/GenBank/DDBJ databases">
        <title>The genome sequence of Geomyces destructans 20631-21.</title>
        <authorList>
            <consortium name="The Broad Institute Genome Sequencing Platform"/>
            <person name="Cuomo C.A."/>
            <person name="Blehert D.S."/>
            <person name="Lorch J.M."/>
            <person name="Young S.K."/>
            <person name="Zeng Q."/>
            <person name="Gargeya S."/>
            <person name="Fitzgerald M."/>
            <person name="Haas B."/>
            <person name="Abouelleil A."/>
            <person name="Alvarado L."/>
            <person name="Arachchi H.M."/>
            <person name="Berlin A."/>
            <person name="Brown A."/>
            <person name="Chapman S.B."/>
            <person name="Chen Z."/>
            <person name="Dunbar C."/>
            <person name="Freedman E."/>
            <person name="Gearin G."/>
            <person name="Gellesch M."/>
            <person name="Goldberg J."/>
            <person name="Griggs A."/>
            <person name="Gujja S."/>
            <person name="Heiman D."/>
            <person name="Howarth C."/>
            <person name="Larson L."/>
            <person name="Lui A."/>
            <person name="MacDonald P.J.P."/>
            <person name="Montmayeur A."/>
            <person name="Murphy C."/>
            <person name="Neiman D."/>
            <person name="Pearson M."/>
            <person name="Priest M."/>
            <person name="Roberts A."/>
            <person name="Saif S."/>
            <person name="Shea T."/>
            <person name="Shenoy N."/>
            <person name="Sisk P."/>
            <person name="Stolte C."/>
            <person name="Sykes S."/>
            <person name="Wortman J."/>
            <person name="Nusbaum C."/>
            <person name="Birren B."/>
        </authorList>
    </citation>
    <scope>NUCLEOTIDE SEQUENCE [LARGE SCALE GENOMIC DNA]</scope>
    <source>
        <strain evidence="9">ATCC MYA-4855 / 20631-21</strain>
    </source>
</reference>
<feature type="compositionally biased region" description="Basic and acidic residues" evidence="6">
    <location>
        <begin position="229"/>
        <end position="239"/>
    </location>
</feature>
<proteinExistence type="predicted"/>
<protein>
    <recommendedName>
        <fullName evidence="7">ER membrane protein complex subunit 7 beta-sandwich domain-containing protein</fullName>
    </recommendedName>
</protein>
<keyword evidence="5" id="KW-0472">Membrane</keyword>
<name>L8FL90_PSED2</name>
<accession>L8FL90</accession>
<gene>
    <name evidence="8" type="ORF">GMDG_00011</name>
</gene>
<evidence type="ECO:0000313" key="8">
    <source>
        <dbReference type="EMBL" id="ELR01635.1"/>
    </source>
</evidence>
<dbReference type="InterPro" id="IPR039163">
    <property type="entry name" value="EMC7"/>
</dbReference>
<dbReference type="PANTHER" id="PTHR13605:SF4">
    <property type="entry name" value="ER MEMBRANE PROTEIN COMPLEX SUBUNIT 7"/>
    <property type="match status" value="1"/>
</dbReference>
<keyword evidence="4" id="KW-1133">Transmembrane helix</keyword>
<keyword evidence="3" id="KW-0732">Signal</keyword>
<dbReference type="HOGENOM" id="CLU_073620_0_1_1"/>
<feature type="domain" description="ER membrane protein complex subunit 7 beta-sandwich" evidence="7">
    <location>
        <begin position="82"/>
        <end position="208"/>
    </location>
</feature>
<feature type="region of interest" description="Disordered" evidence="6">
    <location>
        <begin position="229"/>
        <end position="251"/>
    </location>
</feature>
<evidence type="ECO:0000256" key="5">
    <source>
        <dbReference type="ARBA" id="ARBA00023136"/>
    </source>
</evidence>
<feature type="compositionally biased region" description="Low complexity" evidence="6">
    <location>
        <begin position="47"/>
        <end position="62"/>
    </location>
</feature>
<dbReference type="OrthoDB" id="27095at2759"/>
<evidence type="ECO:0000256" key="4">
    <source>
        <dbReference type="ARBA" id="ARBA00022989"/>
    </source>
</evidence>
<dbReference type="EMBL" id="GL573169">
    <property type="protein sequence ID" value="ELR01635.1"/>
    <property type="molecule type" value="Genomic_DNA"/>
</dbReference>
<keyword evidence="2" id="KW-0812">Transmembrane</keyword>